<dbReference type="Pfam" id="PF02148">
    <property type="entry name" value="zf-UBP"/>
    <property type="match status" value="1"/>
</dbReference>
<name>A0A0C9LWV0_9FUNG</name>
<dbReference type="PANTHER" id="PTHR21646">
    <property type="entry name" value="UBIQUITIN CARBOXYL-TERMINAL HYDROLASE"/>
    <property type="match status" value="1"/>
</dbReference>
<evidence type="ECO:0000256" key="7">
    <source>
        <dbReference type="ARBA" id="ARBA00023187"/>
    </source>
</evidence>
<dbReference type="GO" id="GO:0016579">
    <property type="term" value="P:protein deubiquitination"/>
    <property type="evidence" value="ECO:0007669"/>
    <property type="project" value="InterPro"/>
</dbReference>
<feature type="compositionally biased region" description="Polar residues" evidence="10">
    <location>
        <begin position="12"/>
        <end position="23"/>
    </location>
</feature>
<keyword evidence="7" id="KW-0508">mRNA splicing</keyword>
<evidence type="ECO:0000256" key="5">
    <source>
        <dbReference type="ARBA" id="ARBA00022771"/>
    </source>
</evidence>
<dbReference type="Proteomes" id="UP000053815">
    <property type="component" value="Unassembled WGS sequence"/>
</dbReference>
<dbReference type="EMBL" id="DF836536">
    <property type="protein sequence ID" value="GAN09160.1"/>
    <property type="molecule type" value="Genomic_DNA"/>
</dbReference>
<evidence type="ECO:0000256" key="1">
    <source>
        <dbReference type="ARBA" id="ARBA00004123"/>
    </source>
</evidence>
<dbReference type="GO" id="GO:0008270">
    <property type="term" value="F:zinc ion binding"/>
    <property type="evidence" value="ECO:0007669"/>
    <property type="project" value="UniProtKB-KW"/>
</dbReference>
<dbReference type="GO" id="GO:0005681">
    <property type="term" value="C:spliceosomal complex"/>
    <property type="evidence" value="ECO:0007669"/>
    <property type="project" value="UniProtKB-KW"/>
</dbReference>
<dbReference type="Gene3D" id="3.90.70.10">
    <property type="entry name" value="Cysteine proteinases"/>
    <property type="match status" value="1"/>
</dbReference>
<keyword evidence="5 9" id="KW-0863">Zinc-finger</keyword>
<dbReference type="PROSITE" id="PS50271">
    <property type="entry name" value="ZF_UBP"/>
    <property type="match status" value="1"/>
</dbReference>
<dbReference type="InterPro" id="IPR038765">
    <property type="entry name" value="Papain-like_cys_pep_sf"/>
</dbReference>
<evidence type="ECO:0000256" key="6">
    <source>
        <dbReference type="ARBA" id="ARBA00022833"/>
    </source>
</evidence>
<feature type="domain" description="UBP-type" evidence="12">
    <location>
        <begin position="28"/>
        <end position="125"/>
    </location>
</feature>
<evidence type="ECO:0000259" key="12">
    <source>
        <dbReference type="PROSITE" id="PS50271"/>
    </source>
</evidence>
<comment type="subcellular location">
    <subcellularLocation>
        <location evidence="1">Nucleus</location>
    </subcellularLocation>
</comment>
<dbReference type="STRING" id="91626.A0A0C9LWV0"/>
<dbReference type="Gene3D" id="3.30.40.10">
    <property type="entry name" value="Zinc/RING finger domain, C3HC4 (zinc finger)"/>
    <property type="match status" value="1"/>
</dbReference>
<proteinExistence type="predicted"/>
<feature type="region of interest" description="Disordered" evidence="10">
    <location>
        <begin position="1"/>
        <end position="23"/>
    </location>
</feature>
<dbReference type="InterPro" id="IPR013083">
    <property type="entry name" value="Znf_RING/FYVE/PHD"/>
</dbReference>
<evidence type="ECO:0000256" key="8">
    <source>
        <dbReference type="ARBA" id="ARBA00023242"/>
    </source>
</evidence>
<dbReference type="OrthoDB" id="10263353at2759"/>
<keyword evidence="4" id="KW-0747">Spliceosome</keyword>
<organism evidence="13">
    <name type="scientific">Mucor ambiguus</name>
    <dbReference type="NCBI Taxonomy" id="91626"/>
    <lineage>
        <taxon>Eukaryota</taxon>
        <taxon>Fungi</taxon>
        <taxon>Fungi incertae sedis</taxon>
        <taxon>Mucoromycota</taxon>
        <taxon>Mucoromycotina</taxon>
        <taxon>Mucoromycetes</taxon>
        <taxon>Mucorales</taxon>
        <taxon>Mucorineae</taxon>
        <taxon>Mucoraceae</taxon>
        <taxon>Mucor</taxon>
    </lineage>
</organism>
<keyword evidence="14" id="KW-1185">Reference proteome</keyword>
<dbReference type="SMART" id="SM00290">
    <property type="entry name" value="ZnF_UBP"/>
    <property type="match status" value="1"/>
</dbReference>
<dbReference type="InterPro" id="IPR050185">
    <property type="entry name" value="Ub_carboxyl-term_hydrolase"/>
</dbReference>
<dbReference type="InterPro" id="IPR028889">
    <property type="entry name" value="USP"/>
</dbReference>
<evidence type="ECO:0000313" key="13">
    <source>
        <dbReference type="EMBL" id="GAN09160.1"/>
    </source>
</evidence>
<dbReference type="AlphaFoldDB" id="A0A0C9LWV0"/>
<feature type="domain" description="USP" evidence="11">
    <location>
        <begin position="168"/>
        <end position="488"/>
    </location>
</feature>
<dbReference type="InterPro" id="IPR033809">
    <property type="entry name" value="USP39"/>
</dbReference>
<evidence type="ECO:0000256" key="9">
    <source>
        <dbReference type="PROSITE-ProRule" id="PRU00502"/>
    </source>
</evidence>
<keyword evidence="3" id="KW-0479">Metal-binding</keyword>
<evidence type="ECO:0000259" key="11">
    <source>
        <dbReference type="PROSITE" id="PS50235"/>
    </source>
</evidence>
<reference evidence="13" key="1">
    <citation type="submission" date="2014-09" db="EMBL/GenBank/DDBJ databases">
        <title>Draft genome sequence of an oleaginous Mucoromycotina fungus Mucor ambiguus NBRC6742.</title>
        <authorList>
            <person name="Takeda I."/>
            <person name="Yamane N."/>
            <person name="Morita T."/>
            <person name="Tamano K."/>
            <person name="Machida M."/>
            <person name="Baker S."/>
            <person name="Koike H."/>
        </authorList>
    </citation>
    <scope>NUCLEOTIDE SEQUENCE</scope>
    <source>
        <strain evidence="13">NBRC 6742</strain>
    </source>
</reference>
<accession>A0A0C9LWV0</accession>
<evidence type="ECO:0000256" key="10">
    <source>
        <dbReference type="SAM" id="MobiDB-lite"/>
    </source>
</evidence>
<keyword evidence="2" id="KW-0507">mRNA processing</keyword>
<evidence type="ECO:0000256" key="4">
    <source>
        <dbReference type="ARBA" id="ARBA00022728"/>
    </source>
</evidence>
<dbReference type="GO" id="GO:0000245">
    <property type="term" value="P:spliceosomal complex assembly"/>
    <property type="evidence" value="ECO:0007669"/>
    <property type="project" value="InterPro"/>
</dbReference>
<protein>
    <submittedName>
        <fullName evidence="13">Cysteine proteinase</fullName>
    </submittedName>
</protein>
<dbReference type="SUPFAM" id="SSF57850">
    <property type="entry name" value="RING/U-box"/>
    <property type="match status" value="1"/>
</dbReference>
<dbReference type="PROSITE" id="PS50235">
    <property type="entry name" value="USP_3"/>
    <property type="match status" value="1"/>
</dbReference>
<dbReference type="InterPro" id="IPR001607">
    <property type="entry name" value="Znf_UBP"/>
</dbReference>
<sequence>MEEPQAKRVRLSSPTESAVETGSSKADSTDLYLDTIDRHMLDFDFEKVCSVSLSQINVYACLTCGKYYQGRGKTSHAYFHSMDKDHHVFINLQTLKVYVLPDGYEVDHASLNDIKVSTAQRLKGMHTKDLNMQYVLNPILTKAQVHQLDTTLKMSYDLNNKKYLPGFIGLNNVKANDYVNVVIQALAHIPSIRDYFILEDFEKKGSSQLVCRFGALIRKMWNPKAFKGQVSPHELLQEISNASQKKFKLTEQSNAIDFLSWFLNTLHKDLGGTRKKNSSIIYKKFQGEVKVESQDFGSAGAPTEKEALLLFDEDKEIKSTTSPFLFLALDLPPAPLYQDEKDKEIVPQVPLTTILAKFDGHKVQEVANQMKRYSITRLPQFLIFHIKRFNKNSWTSEKNPTIVNFPIKNLDVSNFTTDPDAEKLGDHYDLLANICHEGKPDAGKGTYKVHVRHRGTGQWYQIQDLIVEEIMPQMIFMSESYIQIWERKKTTKA</sequence>
<dbReference type="CDD" id="cd02669">
    <property type="entry name" value="Peptidase_C19M"/>
    <property type="match status" value="1"/>
</dbReference>
<gene>
    <name evidence="13" type="ORF">MAM1_0247d08682</name>
</gene>
<keyword evidence="8" id="KW-0539">Nucleus</keyword>
<dbReference type="Pfam" id="PF00443">
    <property type="entry name" value="UCH"/>
    <property type="match status" value="1"/>
</dbReference>
<dbReference type="PANTHER" id="PTHR21646:SF16">
    <property type="entry name" value="U4_U6.U5 TRI-SNRNP-ASSOCIATED PROTEIN 2"/>
    <property type="match status" value="1"/>
</dbReference>
<evidence type="ECO:0000256" key="3">
    <source>
        <dbReference type="ARBA" id="ARBA00022723"/>
    </source>
</evidence>
<evidence type="ECO:0000313" key="14">
    <source>
        <dbReference type="Proteomes" id="UP000053815"/>
    </source>
</evidence>
<dbReference type="SUPFAM" id="SSF54001">
    <property type="entry name" value="Cysteine proteinases"/>
    <property type="match status" value="1"/>
</dbReference>
<keyword evidence="6" id="KW-0862">Zinc</keyword>
<evidence type="ECO:0000256" key="2">
    <source>
        <dbReference type="ARBA" id="ARBA00022664"/>
    </source>
</evidence>
<dbReference type="GO" id="GO:0004843">
    <property type="term" value="F:cysteine-type deubiquitinase activity"/>
    <property type="evidence" value="ECO:0007669"/>
    <property type="project" value="InterPro"/>
</dbReference>
<dbReference type="InterPro" id="IPR001394">
    <property type="entry name" value="Peptidase_C19_UCH"/>
</dbReference>